<name>B6G8D9_9ACTN</name>
<dbReference type="eggNOG" id="COG0732">
    <property type="taxonomic scope" value="Bacteria"/>
</dbReference>
<evidence type="ECO:0008006" key="3">
    <source>
        <dbReference type="Google" id="ProtNLM"/>
    </source>
</evidence>
<sequence>MKSTPLSLPNEQLRAEFSAFSHPILEQQKSLELENRRLCLLRDALLPKLMSGEIDVSKVDLTQLNSHLADC</sequence>
<reference evidence="1 2" key="2">
    <citation type="submission" date="2008-10" db="EMBL/GenBank/DDBJ databases">
        <authorList>
            <person name="Fulton L."/>
            <person name="Clifton S."/>
            <person name="Fulton B."/>
            <person name="Xu J."/>
            <person name="Minx P."/>
            <person name="Pepin K.H."/>
            <person name="Johnson M."/>
            <person name="Thiruvilangam P."/>
            <person name="Bhonagiri V."/>
            <person name="Nash W.E."/>
            <person name="Mardis E.R."/>
            <person name="Wilson R.K."/>
        </authorList>
    </citation>
    <scope>NUCLEOTIDE SEQUENCE [LARGE SCALE GENOMIC DNA]</scope>
    <source>
        <strain evidence="1 2">DSM 13279</strain>
    </source>
</reference>
<evidence type="ECO:0000313" key="2">
    <source>
        <dbReference type="Proteomes" id="UP000003560"/>
    </source>
</evidence>
<comment type="caution">
    <text evidence="1">The sequence shown here is derived from an EMBL/GenBank/DDBJ whole genome shotgun (WGS) entry which is preliminary data.</text>
</comment>
<dbReference type="SUPFAM" id="SSF116734">
    <property type="entry name" value="DNA methylase specificity domain"/>
    <property type="match status" value="1"/>
</dbReference>
<proteinExistence type="predicted"/>
<evidence type="ECO:0000313" key="1">
    <source>
        <dbReference type="EMBL" id="EEA91463.1"/>
    </source>
</evidence>
<dbReference type="Proteomes" id="UP000003560">
    <property type="component" value="Unassembled WGS sequence"/>
</dbReference>
<reference evidence="1 2" key="1">
    <citation type="submission" date="2008-10" db="EMBL/GenBank/DDBJ databases">
        <title>Draft genome sequence of Collinsella stercoris (DSM 13279).</title>
        <authorList>
            <person name="Sudarsanam P."/>
            <person name="Ley R."/>
            <person name="Guruge J."/>
            <person name="Turnbaugh P.J."/>
            <person name="Mahowald M."/>
            <person name="Liep D."/>
            <person name="Gordon J."/>
        </authorList>
    </citation>
    <scope>NUCLEOTIDE SEQUENCE [LARGE SCALE GENOMIC DNA]</scope>
    <source>
        <strain evidence="1 2">DSM 13279</strain>
    </source>
</reference>
<dbReference type="HOGENOM" id="CLU_2733069_0_0_11"/>
<dbReference type="EMBL" id="ABXJ01000016">
    <property type="protein sequence ID" value="EEA91463.1"/>
    <property type="molecule type" value="Genomic_DNA"/>
</dbReference>
<dbReference type="GeneID" id="98002682"/>
<protein>
    <recommendedName>
        <fullName evidence="3">Type I restriction modification DNA specificity domain-containing protein</fullName>
    </recommendedName>
</protein>
<gene>
    <name evidence="1" type="ORF">COLSTE_00329</name>
</gene>
<keyword evidence="2" id="KW-1185">Reference proteome</keyword>
<dbReference type="RefSeq" id="WP_006719992.1">
    <property type="nucleotide sequence ID" value="NZ_CP085935.1"/>
</dbReference>
<dbReference type="STRING" id="445975.COLSTE_00329"/>
<dbReference type="AlphaFoldDB" id="B6G8D9"/>
<accession>B6G8D9</accession>
<organism evidence="1 2">
    <name type="scientific">Collinsella stercoris DSM 13279</name>
    <dbReference type="NCBI Taxonomy" id="445975"/>
    <lineage>
        <taxon>Bacteria</taxon>
        <taxon>Bacillati</taxon>
        <taxon>Actinomycetota</taxon>
        <taxon>Coriobacteriia</taxon>
        <taxon>Coriobacteriales</taxon>
        <taxon>Coriobacteriaceae</taxon>
        <taxon>Collinsella</taxon>
    </lineage>
</organism>